<feature type="domain" description="Berberine/berberine-like" evidence="1">
    <location>
        <begin position="3"/>
        <end position="32"/>
    </location>
</feature>
<comment type="caution">
    <text evidence="2">The sequence shown here is derived from an EMBL/GenBank/DDBJ whole genome shotgun (WGS) entry which is preliminary data.</text>
</comment>
<dbReference type="InterPro" id="IPR012951">
    <property type="entry name" value="BBE"/>
</dbReference>
<protein>
    <recommendedName>
        <fullName evidence="1">Berberine/berberine-like domain-containing protein</fullName>
    </recommendedName>
</protein>
<gene>
    <name evidence="2" type="ORF">CON36_07510</name>
</gene>
<dbReference type="Pfam" id="PF08031">
    <property type="entry name" value="BBE"/>
    <property type="match status" value="1"/>
</dbReference>
<dbReference type="AlphaFoldDB" id="A0A9X6Y023"/>
<dbReference type="Gene3D" id="3.30.465.10">
    <property type="match status" value="1"/>
</dbReference>
<dbReference type="InterPro" id="IPR016169">
    <property type="entry name" value="FAD-bd_PCMH_sub2"/>
</dbReference>
<proteinExistence type="predicted"/>
<organism evidence="2 3">
    <name type="scientific">Bacillus cereus</name>
    <dbReference type="NCBI Taxonomy" id="1396"/>
    <lineage>
        <taxon>Bacteria</taxon>
        <taxon>Bacillati</taxon>
        <taxon>Bacillota</taxon>
        <taxon>Bacilli</taxon>
        <taxon>Bacillales</taxon>
        <taxon>Bacillaceae</taxon>
        <taxon>Bacillus</taxon>
        <taxon>Bacillus cereus group</taxon>
    </lineage>
</organism>
<sequence>MFAYYGGNAGRLRKINKKYDPLNVFTFPQGIKS</sequence>
<accession>A0A9X6Y023</accession>
<evidence type="ECO:0000313" key="3">
    <source>
        <dbReference type="Proteomes" id="UP000219922"/>
    </source>
</evidence>
<evidence type="ECO:0000313" key="2">
    <source>
        <dbReference type="EMBL" id="PDZ99438.1"/>
    </source>
</evidence>
<evidence type="ECO:0000259" key="1">
    <source>
        <dbReference type="Pfam" id="PF08031"/>
    </source>
</evidence>
<name>A0A9X6Y023_BACCE</name>
<dbReference type="Proteomes" id="UP000219922">
    <property type="component" value="Unassembled WGS sequence"/>
</dbReference>
<reference evidence="2 3" key="1">
    <citation type="submission" date="2017-09" db="EMBL/GenBank/DDBJ databases">
        <title>Large-scale bioinformatics analysis of Bacillus genomes uncovers conserved roles of natural products in bacterial physiology.</title>
        <authorList>
            <consortium name="Agbiome Team Llc"/>
            <person name="Bleich R.M."/>
            <person name="Grubbs K.J."/>
            <person name="Santa Maria K.C."/>
            <person name="Allen S.E."/>
            <person name="Farag S."/>
            <person name="Shank E.A."/>
            <person name="Bowers A."/>
        </authorList>
    </citation>
    <scope>NUCLEOTIDE SEQUENCE [LARGE SCALE GENOMIC DNA]</scope>
    <source>
        <strain evidence="2 3">AFS092789</strain>
    </source>
</reference>
<dbReference type="GO" id="GO:0016491">
    <property type="term" value="F:oxidoreductase activity"/>
    <property type="evidence" value="ECO:0007669"/>
    <property type="project" value="InterPro"/>
</dbReference>
<dbReference type="EMBL" id="NVMX01000008">
    <property type="protein sequence ID" value="PDZ99438.1"/>
    <property type="molecule type" value="Genomic_DNA"/>
</dbReference>
<dbReference type="GO" id="GO:0050660">
    <property type="term" value="F:flavin adenine dinucleotide binding"/>
    <property type="evidence" value="ECO:0007669"/>
    <property type="project" value="InterPro"/>
</dbReference>